<keyword evidence="3" id="KW-1185">Reference proteome</keyword>
<evidence type="ECO:0000313" key="3">
    <source>
        <dbReference type="Proteomes" id="UP000095300"/>
    </source>
</evidence>
<feature type="chain" id="PRO_5009326389" description="Kazal-like domain-containing protein" evidence="1">
    <location>
        <begin position="22"/>
        <end position="89"/>
    </location>
</feature>
<evidence type="ECO:0008006" key="4">
    <source>
        <dbReference type="Google" id="ProtNLM"/>
    </source>
</evidence>
<dbReference type="EnsemblMetazoa" id="SCAU006843-RA">
    <property type="protein sequence ID" value="SCAU006843-PA"/>
    <property type="gene ID" value="SCAU006843"/>
</dbReference>
<keyword evidence="1" id="KW-0732">Signal</keyword>
<dbReference type="InterPro" id="IPR036058">
    <property type="entry name" value="Kazal_dom_sf"/>
</dbReference>
<protein>
    <recommendedName>
        <fullName evidence="4">Kazal-like domain-containing protein</fullName>
    </recommendedName>
</protein>
<gene>
    <name evidence="2" type="primary">106089863</name>
</gene>
<evidence type="ECO:0000313" key="2">
    <source>
        <dbReference type="EnsemblMetazoa" id="SCAU006843-PA"/>
    </source>
</evidence>
<proteinExistence type="predicted"/>
<dbReference type="KEGG" id="scac:106089863"/>
<sequence length="89" mass="10071">MHFFSIFLFFTLALMLGQVKANGNCQRICTREYDPVCGILRGPGPRIVRCTFGNPCAFEVHNCLAGRKWGHVPRACPRDSLNCRDIIRS</sequence>
<evidence type="ECO:0000256" key="1">
    <source>
        <dbReference type="SAM" id="SignalP"/>
    </source>
</evidence>
<dbReference type="OrthoDB" id="126772at2759"/>
<organism evidence="2 3">
    <name type="scientific">Stomoxys calcitrans</name>
    <name type="common">Stable fly</name>
    <name type="synonym">Conops calcitrans</name>
    <dbReference type="NCBI Taxonomy" id="35570"/>
    <lineage>
        <taxon>Eukaryota</taxon>
        <taxon>Metazoa</taxon>
        <taxon>Ecdysozoa</taxon>
        <taxon>Arthropoda</taxon>
        <taxon>Hexapoda</taxon>
        <taxon>Insecta</taxon>
        <taxon>Pterygota</taxon>
        <taxon>Neoptera</taxon>
        <taxon>Endopterygota</taxon>
        <taxon>Diptera</taxon>
        <taxon>Brachycera</taxon>
        <taxon>Muscomorpha</taxon>
        <taxon>Muscoidea</taxon>
        <taxon>Muscidae</taxon>
        <taxon>Stomoxys</taxon>
    </lineage>
</organism>
<dbReference type="SUPFAM" id="SSF100895">
    <property type="entry name" value="Kazal-type serine protease inhibitors"/>
    <property type="match status" value="1"/>
</dbReference>
<feature type="signal peptide" evidence="1">
    <location>
        <begin position="1"/>
        <end position="21"/>
    </location>
</feature>
<name>A0A1I8PCG8_STOCA</name>
<dbReference type="Proteomes" id="UP000095300">
    <property type="component" value="Unassembled WGS sequence"/>
</dbReference>
<accession>A0A1I8PCG8</accession>
<reference evidence="2" key="1">
    <citation type="submission" date="2020-05" db="UniProtKB">
        <authorList>
            <consortium name="EnsemblMetazoa"/>
        </authorList>
    </citation>
    <scope>IDENTIFICATION</scope>
    <source>
        <strain evidence="2">USDA</strain>
    </source>
</reference>
<dbReference type="AlphaFoldDB" id="A0A1I8PCG8"/>
<dbReference type="Gene3D" id="3.30.60.30">
    <property type="match status" value="1"/>
</dbReference>
<dbReference type="VEuPathDB" id="VectorBase:SCAU006843"/>